<accession>A0A2T9Z9J3</accession>
<proteinExistence type="predicted"/>
<gene>
    <name evidence="1" type="ORF">BB560_004351</name>
</gene>
<dbReference type="Proteomes" id="UP000245609">
    <property type="component" value="Unassembled WGS sequence"/>
</dbReference>
<comment type="caution">
    <text evidence="1">The sequence shown here is derived from an EMBL/GenBank/DDBJ whole genome shotgun (WGS) entry which is preliminary data.</text>
</comment>
<dbReference type="EMBL" id="MBFS01001260">
    <property type="protein sequence ID" value="PVV01240.1"/>
    <property type="molecule type" value="Genomic_DNA"/>
</dbReference>
<dbReference type="AlphaFoldDB" id="A0A2T9Z9J3"/>
<sequence>MFPLPLLAVLDQISASASSSNSNSNTNSTTFSEILGKLLAQPLCLANNRIHNSSAAFENHQQAHLATISISLLHSLYALLSYETLYNALYFISTDSITFLSSPSR</sequence>
<protein>
    <submittedName>
        <fullName evidence="1">Uncharacterized protein</fullName>
    </submittedName>
</protein>
<keyword evidence="2" id="KW-1185">Reference proteome</keyword>
<reference evidence="1 2" key="1">
    <citation type="journal article" date="2018" name="MBio">
        <title>Comparative Genomics Reveals the Core Gene Toolbox for the Fungus-Insect Symbiosis.</title>
        <authorList>
            <person name="Wang Y."/>
            <person name="Stata M."/>
            <person name="Wang W."/>
            <person name="Stajich J.E."/>
            <person name="White M.M."/>
            <person name="Moncalvo J.M."/>
        </authorList>
    </citation>
    <scope>NUCLEOTIDE SEQUENCE [LARGE SCALE GENOMIC DNA]</scope>
    <source>
        <strain evidence="1 2">SC-DP-2</strain>
    </source>
</reference>
<name>A0A2T9Z9J3_9FUNG</name>
<evidence type="ECO:0000313" key="2">
    <source>
        <dbReference type="Proteomes" id="UP000245609"/>
    </source>
</evidence>
<evidence type="ECO:0000313" key="1">
    <source>
        <dbReference type="EMBL" id="PVV01240.1"/>
    </source>
</evidence>
<organism evidence="1 2">
    <name type="scientific">Smittium megazygosporum</name>
    <dbReference type="NCBI Taxonomy" id="133381"/>
    <lineage>
        <taxon>Eukaryota</taxon>
        <taxon>Fungi</taxon>
        <taxon>Fungi incertae sedis</taxon>
        <taxon>Zoopagomycota</taxon>
        <taxon>Kickxellomycotina</taxon>
        <taxon>Harpellomycetes</taxon>
        <taxon>Harpellales</taxon>
        <taxon>Legeriomycetaceae</taxon>
        <taxon>Smittium</taxon>
    </lineage>
</organism>